<organism evidence="7 8">
    <name type="scientific">Corynebacterium falsenii</name>
    <dbReference type="NCBI Taxonomy" id="108486"/>
    <lineage>
        <taxon>Bacteria</taxon>
        <taxon>Bacillati</taxon>
        <taxon>Actinomycetota</taxon>
        <taxon>Actinomycetes</taxon>
        <taxon>Mycobacteriales</taxon>
        <taxon>Corynebacteriaceae</taxon>
        <taxon>Corynebacterium</taxon>
    </lineage>
</organism>
<dbReference type="SUPFAM" id="SSF141322">
    <property type="entry name" value="NfeD domain-like"/>
    <property type="match status" value="1"/>
</dbReference>
<dbReference type="PANTHER" id="PTHR33507">
    <property type="entry name" value="INNER MEMBRANE PROTEIN YBBJ"/>
    <property type="match status" value="1"/>
</dbReference>
<gene>
    <name evidence="7" type="ORF">D3M95_03775</name>
</gene>
<dbReference type="STRING" id="1451189.CFAL_05425"/>
<dbReference type="GO" id="GO:0005886">
    <property type="term" value="C:plasma membrane"/>
    <property type="evidence" value="ECO:0007669"/>
    <property type="project" value="TreeGrafter"/>
</dbReference>
<proteinExistence type="predicted"/>
<evidence type="ECO:0000256" key="2">
    <source>
        <dbReference type="ARBA" id="ARBA00022692"/>
    </source>
</evidence>
<evidence type="ECO:0000256" key="1">
    <source>
        <dbReference type="ARBA" id="ARBA00004141"/>
    </source>
</evidence>
<name>A0A418Q846_9CORY</name>
<comment type="subcellular location">
    <subcellularLocation>
        <location evidence="1">Membrane</location>
        <topology evidence="1">Multi-pass membrane protein</topology>
    </subcellularLocation>
</comment>
<evidence type="ECO:0000256" key="5">
    <source>
        <dbReference type="SAM" id="Phobius"/>
    </source>
</evidence>
<evidence type="ECO:0000313" key="7">
    <source>
        <dbReference type="EMBL" id="RIX35638.1"/>
    </source>
</evidence>
<feature type="transmembrane region" description="Helical" evidence="5">
    <location>
        <begin position="43"/>
        <end position="63"/>
    </location>
</feature>
<keyword evidence="8" id="KW-1185">Reference proteome</keyword>
<evidence type="ECO:0000256" key="3">
    <source>
        <dbReference type="ARBA" id="ARBA00022989"/>
    </source>
</evidence>
<dbReference type="OrthoDB" id="9792945at2"/>
<dbReference type="InterPro" id="IPR052165">
    <property type="entry name" value="Membrane_assoc_protease"/>
</dbReference>
<keyword evidence="4 5" id="KW-0472">Membrane</keyword>
<dbReference type="EMBL" id="QXJK01000003">
    <property type="protein sequence ID" value="RIX35638.1"/>
    <property type="molecule type" value="Genomic_DNA"/>
</dbReference>
<dbReference type="Pfam" id="PF01957">
    <property type="entry name" value="NfeD"/>
    <property type="match status" value="1"/>
</dbReference>
<keyword evidence="3 5" id="KW-1133">Transmembrane helix</keyword>
<feature type="domain" description="NfeD-like C-terminal" evidence="6">
    <location>
        <begin position="83"/>
        <end position="144"/>
    </location>
</feature>
<comment type="caution">
    <text evidence="7">The sequence shown here is derived from an EMBL/GenBank/DDBJ whole genome shotgun (WGS) entry which is preliminary data.</text>
</comment>
<reference evidence="7 8" key="1">
    <citation type="submission" date="2018-09" db="EMBL/GenBank/DDBJ databases">
        <title>Optimization and identification of Corynebacterium falsenii FN1-14 from fish paste.</title>
        <authorList>
            <person name="Daroonpunt R."/>
            <person name="Tanasupawat S."/>
        </authorList>
    </citation>
    <scope>NUCLEOTIDE SEQUENCE [LARGE SCALE GENOMIC DNA]</scope>
    <source>
        <strain evidence="7 8">FN1-14</strain>
    </source>
</reference>
<evidence type="ECO:0000313" key="8">
    <source>
        <dbReference type="Proteomes" id="UP000285278"/>
    </source>
</evidence>
<dbReference type="PANTHER" id="PTHR33507:SF3">
    <property type="entry name" value="INNER MEMBRANE PROTEIN YBBJ"/>
    <property type="match status" value="1"/>
</dbReference>
<dbReference type="InterPro" id="IPR002810">
    <property type="entry name" value="NfeD-like_C"/>
</dbReference>
<dbReference type="Proteomes" id="UP000285278">
    <property type="component" value="Unassembled WGS sequence"/>
</dbReference>
<evidence type="ECO:0000259" key="6">
    <source>
        <dbReference type="Pfam" id="PF01957"/>
    </source>
</evidence>
<dbReference type="Gene3D" id="2.40.50.140">
    <property type="entry name" value="Nucleic acid-binding proteins"/>
    <property type="match status" value="1"/>
</dbReference>
<evidence type="ECO:0000256" key="4">
    <source>
        <dbReference type="ARBA" id="ARBA00023136"/>
    </source>
</evidence>
<keyword evidence="2 5" id="KW-0812">Transmembrane</keyword>
<dbReference type="InterPro" id="IPR012340">
    <property type="entry name" value="NA-bd_OB-fold"/>
</dbReference>
<dbReference type="RefSeq" id="WP_119664461.1">
    <property type="nucleotide sequence ID" value="NZ_DYWY01000058.1"/>
</dbReference>
<dbReference type="AlphaFoldDB" id="A0A418Q846"/>
<sequence length="146" mass="15373">MGPIIWLIAAGVLALAEFAVMDFSLLMLAVAALITAGVAIADIPVWAEVAVFAVSAAITILGVRPILRKRLLTTQQQTQFTPKQLEGQKATVVEPVTDADHAGGMVRIAGELWSARAANPGDTFAEGETVSVLQIDGTTAVVWKHL</sequence>
<protein>
    <submittedName>
        <fullName evidence="7">NfeD family protein</fullName>
    </submittedName>
</protein>
<accession>A0A418Q846</accession>